<keyword evidence="1" id="KW-0238">DNA-binding</keyword>
<feature type="domain" description="HTH merR-type" evidence="2">
    <location>
        <begin position="26"/>
        <end position="94"/>
    </location>
</feature>
<dbReference type="SMART" id="SM00422">
    <property type="entry name" value="HTH_MERR"/>
    <property type="match status" value="1"/>
</dbReference>
<dbReference type="CDD" id="cd01109">
    <property type="entry name" value="HTH_YyaN"/>
    <property type="match status" value="1"/>
</dbReference>
<dbReference type="SUPFAM" id="SSF46955">
    <property type="entry name" value="Putative DNA-binding domain"/>
    <property type="match status" value="1"/>
</dbReference>
<dbReference type="PROSITE" id="PS50937">
    <property type="entry name" value="HTH_MERR_2"/>
    <property type="match status" value="1"/>
</dbReference>
<dbReference type="Pfam" id="PF13411">
    <property type="entry name" value="MerR_1"/>
    <property type="match status" value="1"/>
</dbReference>
<evidence type="ECO:0000256" key="1">
    <source>
        <dbReference type="ARBA" id="ARBA00023125"/>
    </source>
</evidence>
<accession>A0ABP4TPB5</accession>
<dbReference type="PANTHER" id="PTHR30204">
    <property type="entry name" value="REDOX-CYCLING DRUG-SENSING TRANSCRIPTIONAL ACTIVATOR SOXR"/>
    <property type="match status" value="1"/>
</dbReference>
<proteinExistence type="predicted"/>
<dbReference type="PROSITE" id="PS00552">
    <property type="entry name" value="HTH_MERR_1"/>
    <property type="match status" value="1"/>
</dbReference>
<dbReference type="PRINTS" id="PR00040">
    <property type="entry name" value="HTHMERR"/>
</dbReference>
<dbReference type="InterPro" id="IPR009061">
    <property type="entry name" value="DNA-bd_dom_put_sf"/>
</dbReference>
<dbReference type="Proteomes" id="UP001500280">
    <property type="component" value="Unassembled WGS sequence"/>
</dbReference>
<evidence type="ECO:0000313" key="3">
    <source>
        <dbReference type="EMBL" id="GAA1691215.1"/>
    </source>
</evidence>
<evidence type="ECO:0000313" key="4">
    <source>
        <dbReference type="Proteomes" id="UP001500280"/>
    </source>
</evidence>
<dbReference type="InterPro" id="IPR047057">
    <property type="entry name" value="MerR_fam"/>
</dbReference>
<protein>
    <submittedName>
        <fullName evidence="3">MerR family transcriptional regulator</fullName>
    </submittedName>
</protein>
<organism evidence="3 4">
    <name type="scientific">Kribbella yunnanensis</name>
    <dbReference type="NCBI Taxonomy" id="190194"/>
    <lineage>
        <taxon>Bacteria</taxon>
        <taxon>Bacillati</taxon>
        <taxon>Actinomycetota</taxon>
        <taxon>Actinomycetes</taxon>
        <taxon>Propionibacteriales</taxon>
        <taxon>Kribbellaceae</taxon>
        <taxon>Kribbella</taxon>
    </lineage>
</organism>
<keyword evidence="4" id="KW-1185">Reference proteome</keyword>
<evidence type="ECO:0000259" key="2">
    <source>
        <dbReference type="PROSITE" id="PS50937"/>
    </source>
</evidence>
<gene>
    <name evidence="3" type="ORF">GCM10009745_40640</name>
</gene>
<sequence>METILAAPVDLTLLGLLELPADLPERLSIAEAATATGLTAHTLRYYERAGLITVARDESGYRSYDRQAMARIVFITRLRASDMPVGAISHYLDLVAAGPRTEPERLELMRAHRATILRRLHDLQAALAVTDYKIAAYTPSGADQ</sequence>
<dbReference type="InterPro" id="IPR000551">
    <property type="entry name" value="MerR-type_HTH_dom"/>
</dbReference>
<reference evidence="4" key="1">
    <citation type="journal article" date="2019" name="Int. J. Syst. Evol. Microbiol.">
        <title>The Global Catalogue of Microorganisms (GCM) 10K type strain sequencing project: providing services to taxonomists for standard genome sequencing and annotation.</title>
        <authorList>
            <consortium name="The Broad Institute Genomics Platform"/>
            <consortium name="The Broad Institute Genome Sequencing Center for Infectious Disease"/>
            <person name="Wu L."/>
            <person name="Ma J."/>
        </authorList>
    </citation>
    <scope>NUCLEOTIDE SEQUENCE [LARGE SCALE GENOMIC DNA]</scope>
    <source>
        <strain evidence="4">JCM 14307</strain>
    </source>
</reference>
<dbReference type="EMBL" id="BAAANF010000015">
    <property type="protein sequence ID" value="GAA1691215.1"/>
    <property type="molecule type" value="Genomic_DNA"/>
</dbReference>
<dbReference type="PANTHER" id="PTHR30204:SF98">
    <property type="entry name" value="HTH-TYPE TRANSCRIPTIONAL REGULATOR ADHR"/>
    <property type="match status" value="1"/>
</dbReference>
<name>A0ABP4TPB5_9ACTN</name>
<dbReference type="RefSeq" id="WP_344154035.1">
    <property type="nucleotide sequence ID" value="NZ_BAAANF010000015.1"/>
</dbReference>
<dbReference type="Gene3D" id="1.10.1660.10">
    <property type="match status" value="1"/>
</dbReference>
<comment type="caution">
    <text evidence="3">The sequence shown here is derived from an EMBL/GenBank/DDBJ whole genome shotgun (WGS) entry which is preliminary data.</text>
</comment>